<evidence type="ECO:0000256" key="1">
    <source>
        <dbReference type="SAM" id="MobiDB-lite"/>
    </source>
</evidence>
<comment type="caution">
    <text evidence="2">The sequence shown here is derived from an EMBL/GenBank/DDBJ whole genome shotgun (WGS) entry which is preliminary data.</text>
</comment>
<name>A0A7W8UNX2_9HYPH</name>
<feature type="region of interest" description="Disordered" evidence="1">
    <location>
        <begin position="9"/>
        <end position="47"/>
    </location>
</feature>
<evidence type="ECO:0000313" key="2">
    <source>
        <dbReference type="EMBL" id="MBB5560874.1"/>
    </source>
</evidence>
<dbReference type="EMBL" id="JACHBC010000004">
    <property type="protein sequence ID" value="MBB5560874.1"/>
    <property type="molecule type" value="Genomic_DNA"/>
</dbReference>
<protein>
    <submittedName>
        <fullName evidence="2">Uncharacterized protein</fullName>
    </submittedName>
</protein>
<organism evidence="2 3">
    <name type="scientific">Rhizobium lentis</name>
    <dbReference type="NCBI Taxonomy" id="1138194"/>
    <lineage>
        <taxon>Bacteria</taxon>
        <taxon>Pseudomonadati</taxon>
        <taxon>Pseudomonadota</taxon>
        <taxon>Alphaproteobacteria</taxon>
        <taxon>Hyphomicrobiales</taxon>
        <taxon>Rhizobiaceae</taxon>
        <taxon>Rhizobium/Agrobacterium group</taxon>
        <taxon>Rhizobium</taxon>
    </lineage>
</organism>
<proteinExistence type="predicted"/>
<dbReference type="Proteomes" id="UP000528824">
    <property type="component" value="Unassembled WGS sequence"/>
</dbReference>
<evidence type="ECO:0000313" key="3">
    <source>
        <dbReference type="Proteomes" id="UP000528824"/>
    </source>
</evidence>
<sequence>MTYRGFRIQMRPLHPAESRPSSSYPGLPNPAGLGRSKVDRSWSRRNRGGCKRRTRFLPVPQVRLGRKGATDPRTGYFVLPSGVEIVRVIHSKVAAFCHPSTEPNSWHILYRRYADAVLVKHVYLLAVRAANRGGDRCLPGARCARENDESHDFP</sequence>
<keyword evidence="3" id="KW-1185">Reference proteome</keyword>
<dbReference type="AlphaFoldDB" id="A0A7W8UNX2"/>
<accession>A0A7W8UNX2</accession>
<reference evidence="2 3" key="1">
    <citation type="submission" date="2020-08" db="EMBL/GenBank/DDBJ databases">
        <title>Genomic Encyclopedia of Type Strains, Phase IV (KMG-V): Genome sequencing to study the core and pangenomes of soil and plant-associated prokaryotes.</title>
        <authorList>
            <person name="Whitman W."/>
        </authorList>
    </citation>
    <scope>NUCLEOTIDE SEQUENCE [LARGE SCALE GENOMIC DNA]</scope>
    <source>
        <strain evidence="2 3">SEMIA 4034</strain>
    </source>
</reference>
<gene>
    <name evidence="2" type="ORF">GGI59_002536</name>
</gene>